<evidence type="ECO:0000256" key="2">
    <source>
        <dbReference type="ARBA" id="ARBA00022679"/>
    </source>
</evidence>
<keyword evidence="10" id="KW-1185">Reference proteome</keyword>
<comment type="cofactor">
    <cofactor evidence="8">
        <name>Mg(2+)</name>
        <dbReference type="ChEBI" id="CHEBI:18420"/>
    </cofactor>
    <cofactor evidence="8">
        <name>Mn(2+)</name>
        <dbReference type="ChEBI" id="CHEBI:29035"/>
    </cofactor>
</comment>
<dbReference type="AlphaFoldDB" id="A0A099LR96"/>
<comment type="caution">
    <text evidence="9">The sequence shown here is derived from an EMBL/GenBank/DDBJ whole genome shotgun (WGS) entry which is preliminary data.</text>
</comment>
<dbReference type="InterPro" id="IPR003846">
    <property type="entry name" value="SelO"/>
</dbReference>
<evidence type="ECO:0000313" key="9">
    <source>
        <dbReference type="EMBL" id="KGK10753.1"/>
    </source>
</evidence>
<dbReference type="STRING" id="29495.EA26_05335"/>
<keyword evidence="6 8" id="KW-0067">ATP-binding</keyword>
<evidence type="ECO:0000256" key="8">
    <source>
        <dbReference type="HAMAP-Rule" id="MF_00692"/>
    </source>
</evidence>
<dbReference type="PANTHER" id="PTHR32057:SF14">
    <property type="entry name" value="PROTEIN ADENYLYLTRANSFERASE SELO, MITOCHONDRIAL"/>
    <property type="match status" value="1"/>
</dbReference>
<dbReference type="EMBL" id="JMCG01000001">
    <property type="protein sequence ID" value="KGK10753.1"/>
    <property type="molecule type" value="Genomic_DNA"/>
</dbReference>
<feature type="binding site" evidence="8">
    <location>
        <position position="251"/>
    </location>
    <ligand>
        <name>Mg(2+)</name>
        <dbReference type="ChEBI" id="CHEBI:18420"/>
    </ligand>
</feature>
<dbReference type="GO" id="GO:0005524">
    <property type="term" value="F:ATP binding"/>
    <property type="evidence" value="ECO:0007669"/>
    <property type="project" value="UniProtKB-UniRule"/>
</dbReference>
<dbReference type="eggNOG" id="COG0397">
    <property type="taxonomic scope" value="Bacteria"/>
</dbReference>
<feature type="binding site" evidence="8">
    <location>
        <position position="111"/>
    </location>
    <ligand>
        <name>ATP</name>
        <dbReference type="ChEBI" id="CHEBI:30616"/>
    </ligand>
</feature>
<dbReference type="NCBIfam" id="NF000658">
    <property type="entry name" value="PRK00029.1"/>
    <property type="match status" value="1"/>
</dbReference>
<dbReference type="Proteomes" id="UP000029994">
    <property type="component" value="Unassembled WGS sequence"/>
</dbReference>
<feature type="binding site" evidence="8">
    <location>
        <position position="174"/>
    </location>
    <ligand>
        <name>ATP</name>
        <dbReference type="ChEBI" id="CHEBI:30616"/>
    </ligand>
</feature>
<evidence type="ECO:0000256" key="6">
    <source>
        <dbReference type="ARBA" id="ARBA00022840"/>
    </source>
</evidence>
<evidence type="ECO:0000256" key="7">
    <source>
        <dbReference type="ARBA" id="ARBA00022842"/>
    </source>
</evidence>
<feature type="binding site" evidence="8">
    <location>
        <position position="181"/>
    </location>
    <ligand>
        <name>ATP</name>
        <dbReference type="ChEBI" id="CHEBI:30616"/>
    </ligand>
</feature>
<dbReference type="GO" id="GO:0000287">
    <property type="term" value="F:magnesium ion binding"/>
    <property type="evidence" value="ECO:0007669"/>
    <property type="project" value="UniProtKB-UniRule"/>
</dbReference>
<protein>
    <recommendedName>
        <fullName evidence="8">Protein nucleotidyltransferase YdiU</fullName>
        <ecNumber evidence="8">2.7.7.-</ecNumber>
    </recommendedName>
    <alternativeName>
        <fullName evidence="8">Protein adenylyltransferase YdiU</fullName>
        <ecNumber evidence="8">2.7.7.108</ecNumber>
    </alternativeName>
    <alternativeName>
        <fullName evidence="8">Protein uridylyltransferase YdiU</fullName>
        <ecNumber evidence="8">2.7.7.-</ecNumber>
    </alternativeName>
</protein>
<feature type="binding site" evidence="8">
    <location>
        <position position="260"/>
    </location>
    <ligand>
        <name>Mg(2+)</name>
        <dbReference type="ChEBI" id="CHEBI:18420"/>
    </ligand>
</feature>
<dbReference type="GO" id="GO:0070733">
    <property type="term" value="F:AMPylase activity"/>
    <property type="evidence" value="ECO:0007669"/>
    <property type="project" value="UniProtKB-EC"/>
</dbReference>
<proteinExistence type="inferred from homology"/>
<keyword evidence="3 8" id="KW-0548">Nucleotidyltransferase</keyword>
<organism evidence="9 10">
    <name type="scientific">Vibrio navarrensis</name>
    <dbReference type="NCBI Taxonomy" id="29495"/>
    <lineage>
        <taxon>Bacteria</taxon>
        <taxon>Pseudomonadati</taxon>
        <taxon>Pseudomonadota</taxon>
        <taxon>Gammaproteobacteria</taxon>
        <taxon>Vibrionales</taxon>
        <taxon>Vibrionaceae</taxon>
        <taxon>Vibrio</taxon>
    </lineage>
</organism>
<feature type="binding site" evidence="8">
    <location>
        <position position="124"/>
    </location>
    <ligand>
        <name>ATP</name>
        <dbReference type="ChEBI" id="CHEBI:30616"/>
    </ligand>
</feature>
<accession>A0A099LR96</accession>
<keyword evidence="5 8" id="KW-0547">Nucleotide-binding</keyword>
<comment type="similarity">
    <text evidence="1 8">Belongs to the SELO family.</text>
</comment>
<gene>
    <name evidence="8" type="primary">ydiU</name>
    <name evidence="8" type="synonym">selO</name>
    <name evidence="9" type="ORF">EA26_05335</name>
</gene>
<feature type="binding site" evidence="8">
    <location>
        <position position="260"/>
    </location>
    <ligand>
        <name>ATP</name>
        <dbReference type="ChEBI" id="CHEBI:30616"/>
    </ligand>
</feature>
<dbReference type="HAMAP" id="MF_00692">
    <property type="entry name" value="SelO"/>
    <property type="match status" value="1"/>
</dbReference>
<feature type="binding site" evidence="8">
    <location>
        <position position="123"/>
    </location>
    <ligand>
        <name>ATP</name>
        <dbReference type="ChEBI" id="CHEBI:30616"/>
    </ligand>
</feature>
<keyword evidence="4 8" id="KW-0479">Metal-binding</keyword>
<comment type="catalytic activity">
    <reaction evidence="8">
        <text>L-histidyl-[protein] + UTP = N(tele)-(5'-uridylyl)-L-histidyl-[protein] + diphosphate</text>
        <dbReference type="Rhea" id="RHEA:83891"/>
        <dbReference type="Rhea" id="RHEA-COMP:9745"/>
        <dbReference type="Rhea" id="RHEA-COMP:20239"/>
        <dbReference type="ChEBI" id="CHEBI:29979"/>
        <dbReference type="ChEBI" id="CHEBI:33019"/>
        <dbReference type="ChEBI" id="CHEBI:46398"/>
        <dbReference type="ChEBI" id="CHEBI:233474"/>
    </reaction>
</comment>
<dbReference type="EC" id="2.7.7.108" evidence="8"/>
<evidence type="ECO:0000313" key="10">
    <source>
        <dbReference type="Proteomes" id="UP000029994"/>
    </source>
</evidence>
<evidence type="ECO:0000256" key="4">
    <source>
        <dbReference type="ARBA" id="ARBA00022723"/>
    </source>
</evidence>
<name>A0A099LR96_9VIBR</name>
<comment type="catalytic activity">
    <reaction evidence="8">
        <text>L-seryl-[protein] + ATP = 3-O-(5'-adenylyl)-L-seryl-[protein] + diphosphate</text>
        <dbReference type="Rhea" id="RHEA:58120"/>
        <dbReference type="Rhea" id="RHEA-COMP:9863"/>
        <dbReference type="Rhea" id="RHEA-COMP:15073"/>
        <dbReference type="ChEBI" id="CHEBI:29999"/>
        <dbReference type="ChEBI" id="CHEBI:30616"/>
        <dbReference type="ChEBI" id="CHEBI:33019"/>
        <dbReference type="ChEBI" id="CHEBI:142516"/>
        <dbReference type="EC" id="2.7.7.108"/>
    </reaction>
</comment>
<evidence type="ECO:0000256" key="5">
    <source>
        <dbReference type="ARBA" id="ARBA00022741"/>
    </source>
</evidence>
<evidence type="ECO:0000256" key="1">
    <source>
        <dbReference type="ARBA" id="ARBA00009747"/>
    </source>
</evidence>
<feature type="active site" description="Proton acceptor" evidence="8">
    <location>
        <position position="250"/>
    </location>
</feature>
<keyword evidence="2 8" id="KW-0808">Transferase</keyword>
<comment type="function">
    <text evidence="8">Nucleotidyltransferase involved in the post-translational modification of proteins. It can catalyze the addition of adenosine monophosphate (AMP) or uridine monophosphate (UMP) to a protein, resulting in modifications known as AMPylation and UMPylation.</text>
</comment>
<keyword evidence="8" id="KW-0464">Manganese</keyword>
<evidence type="ECO:0000256" key="3">
    <source>
        <dbReference type="ARBA" id="ARBA00022695"/>
    </source>
</evidence>
<feature type="binding site" evidence="8">
    <location>
        <position position="91"/>
    </location>
    <ligand>
        <name>ATP</name>
        <dbReference type="ChEBI" id="CHEBI:30616"/>
    </ligand>
</feature>
<feature type="binding site" evidence="8">
    <location>
        <position position="88"/>
    </location>
    <ligand>
        <name>ATP</name>
        <dbReference type="ChEBI" id="CHEBI:30616"/>
    </ligand>
</feature>
<dbReference type="PANTHER" id="PTHR32057">
    <property type="entry name" value="PROTEIN ADENYLYLTRANSFERASE SELO, MITOCHONDRIAL"/>
    <property type="match status" value="1"/>
</dbReference>
<dbReference type="RefSeq" id="WP_039424947.1">
    <property type="nucleotide sequence ID" value="NZ_CP061845.1"/>
</dbReference>
<dbReference type="EC" id="2.7.7.-" evidence="8"/>
<dbReference type="Pfam" id="PF02696">
    <property type="entry name" value="SelO"/>
    <property type="match status" value="1"/>
</dbReference>
<keyword evidence="7 8" id="KW-0460">Magnesium</keyword>
<dbReference type="GeneID" id="43682621"/>
<sequence>MSAWQSVTFSQRFSSLPRAFYTPVKPQPLQNSHWVVWNAPLAARFALPEAADETLRCAFAAEQMPDCFSPLAMKYAGHQFGVYNPDLGDGRGLLLGEMQDKQGNWFDVHLKGAGQTPYSRMGDGRAVLRSTIREYLCSEAMAGLGIATTRALGMLSSDTPVYREQTERGALLIRLATTHIRFGHFEHFFYTNQLAEHKLLADKVIEWYLPQCQQAAKPYLAMFEQIVARTALMIAQWQAVGFAHGVMNTDNMSILGETFDYGPFGFLDDYEPGYICNHSDYQGRYAFDQQPRVALWNLSALAHALSPLIERADLQAALAQFDVLLGQHFSRLMRSKLGLNARFAGDSELFDRMFALLTENRTDYTRFMRTLSELDRHGKQAVIDLFIDREAAARWLDDYLVRCQQEVQADGSPLSESARCAAMRLVNPKYILRNYLAQQAIEKAQQGDFSQVQQLAELLRRPYDDAPQFDHYARLPPEWGKKMVISCSS</sequence>
<feature type="binding site" evidence="8">
    <location>
        <position position="90"/>
    </location>
    <ligand>
        <name>ATP</name>
        <dbReference type="ChEBI" id="CHEBI:30616"/>
    </ligand>
</feature>
<comment type="catalytic activity">
    <reaction evidence="8">
        <text>L-threonyl-[protein] + ATP = 3-O-(5'-adenylyl)-L-threonyl-[protein] + diphosphate</text>
        <dbReference type="Rhea" id="RHEA:54292"/>
        <dbReference type="Rhea" id="RHEA-COMP:11060"/>
        <dbReference type="Rhea" id="RHEA-COMP:13847"/>
        <dbReference type="ChEBI" id="CHEBI:30013"/>
        <dbReference type="ChEBI" id="CHEBI:30616"/>
        <dbReference type="ChEBI" id="CHEBI:33019"/>
        <dbReference type="ChEBI" id="CHEBI:138113"/>
        <dbReference type="EC" id="2.7.7.108"/>
    </reaction>
</comment>
<reference evidence="9 10" key="1">
    <citation type="submission" date="2014-04" db="EMBL/GenBank/DDBJ databases">
        <title>Genome sequencing of Vibrio navarrensis strains.</title>
        <authorList>
            <person name="Gladney L.M."/>
            <person name="Katz L.S."/>
            <person name="Marino-Ramirez L."/>
            <person name="Jordan I.K."/>
        </authorList>
    </citation>
    <scope>NUCLEOTIDE SEQUENCE [LARGE SCALE GENOMIC DNA]</scope>
    <source>
        <strain evidence="9 10">ATCC 51183</strain>
    </source>
</reference>
<comment type="catalytic activity">
    <reaction evidence="8">
        <text>L-tyrosyl-[protein] + UTP = O-(5'-uridylyl)-L-tyrosyl-[protein] + diphosphate</text>
        <dbReference type="Rhea" id="RHEA:83887"/>
        <dbReference type="Rhea" id="RHEA-COMP:10136"/>
        <dbReference type="Rhea" id="RHEA-COMP:20238"/>
        <dbReference type="ChEBI" id="CHEBI:33019"/>
        <dbReference type="ChEBI" id="CHEBI:46398"/>
        <dbReference type="ChEBI" id="CHEBI:46858"/>
        <dbReference type="ChEBI" id="CHEBI:90602"/>
    </reaction>
</comment>
<dbReference type="GO" id="GO:0030145">
    <property type="term" value="F:manganese ion binding"/>
    <property type="evidence" value="ECO:0007669"/>
    <property type="project" value="UniProtKB-UniRule"/>
</dbReference>
<comment type="catalytic activity">
    <reaction evidence="8">
        <text>L-seryl-[protein] + UTP = O-(5'-uridylyl)-L-seryl-[protein] + diphosphate</text>
        <dbReference type="Rhea" id="RHEA:64604"/>
        <dbReference type="Rhea" id="RHEA-COMP:9863"/>
        <dbReference type="Rhea" id="RHEA-COMP:16635"/>
        <dbReference type="ChEBI" id="CHEBI:29999"/>
        <dbReference type="ChEBI" id="CHEBI:33019"/>
        <dbReference type="ChEBI" id="CHEBI:46398"/>
        <dbReference type="ChEBI" id="CHEBI:156051"/>
    </reaction>
</comment>
<comment type="catalytic activity">
    <reaction evidence="8">
        <text>L-tyrosyl-[protein] + ATP = O-(5'-adenylyl)-L-tyrosyl-[protein] + diphosphate</text>
        <dbReference type="Rhea" id="RHEA:54288"/>
        <dbReference type="Rhea" id="RHEA-COMP:10136"/>
        <dbReference type="Rhea" id="RHEA-COMP:13846"/>
        <dbReference type="ChEBI" id="CHEBI:30616"/>
        <dbReference type="ChEBI" id="CHEBI:33019"/>
        <dbReference type="ChEBI" id="CHEBI:46858"/>
        <dbReference type="ChEBI" id="CHEBI:83624"/>
        <dbReference type="EC" id="2.7.7.108"/>
    </reaction>
</comment>